<proteinExistence type="predicted"/>
<evidence type="ECO:0000313" key="1">
    <source>
        <dbReference type="Proteomes" id="UP000046395"/>
    </source>
</evidence>
<dbReference type="WBParaSite" id="TMUE_2000010350.1">
    <property type="protein sequence ID" value="TMUE_2000010350.1"/>
    <property type="gene ID" value="WBGene00300959"/>
</dbReference>
<evidence type="ECO:0000313" key="2">
    <source>
        <dbReference type="WBParaSite" id="TMUE_2000010350.1"/>
    </source>
</evidence>
<organism evidence="1 2">
    <name type="scientific">Trichuris muris</name>
    <name type="common">Mouse whipworm</name>
    <dbReference type="NCBI Taxonomy" id="70415"/>
    <lineage>
        <taxon>Eukaryota</taxon>
        <taxon>Metazoa</taxon>
        <taxon>Ecdysozoa</taxon>
        <taxon>Nematoda</taxon>
        <taxon>Enoplea</taxon>
        <taxon>Dorylaimia</taxon>
        <taxon>Trichinellida</taxon>
        <taxon>Trichuridae</taxon>
        <taxon>Trichuris</taxon>
    </lineage>
</organism>
<dbReference type="Proteomes" id="UP000046395">
    <property type="component" value="Unassembled WGS sequence"/>
</dbReference>
<name>A0A5S6QSY7_TRIMR</name>
<sequence length="115" mass="13517">MGTEQLAHLCLVRVIRERPARKMYLRIIFVCTCWWRLVISAESLGLGLDQPIRYAGINEVLFYTICCHLVPLHRLNDMCDALCSFREMRQVREVPATKTIWAAKHQERHFATKRC</sequence>
<protein>
    <submittedName>
        <fullName evidence="2">Uncharacterized protein</fullName>
    </submittedName>
</protein>
<dbReference type="AlphaFoldDB" id="A0A5S6QSY7"/>
<keyword evidence="1" id="KW-1185">Reference proteome</keyword>
<accession>A0A5S6QSY7</accession>
<reference evidence="2" key="1">
    <citation type="submission" date="2019-12" db="UniProtKB">
        <authorList>
            <consortium name="WormBaseParasite"/>
        </authorList>
    </citation>
    <scope>IDENTIFICATION</scope>
</reference>